<protein>
    <recommendedName>
        <fullName evidence="2">Recombinase zinc beta ribbon domain-containing protein</fullName>
    </recommendedName>
</protein>
<accession>G9YVM3</accession>
<feature type="coiled-coil region" evidence="1">
    <location>
        <begin position="84"/>
        <end position="130"/>
    </location>
</feature>
<sequence>CGTAYRRCVWTQRGVKRPVWRCVSRLDYGKKFCTQSPTLDEEPLQQAILAAVNAVMLDRDTLARQLTAVMEWELAPMLGESMSLADIDRALEELSSQFNSLLAEASANPAEDYTERFRELSESTTRLKERKAQLEGACQEQGRLQNRLRAVSAAMEHMTAALTEWDEEVIHQLL</sequence>
<comment type="caution">
    <text evidence="3">The sequence shown here is derived from an EMBL/GenBank/DDBJ whole genome shotgun (WGS) entry which is preliminary data.</text>
</comment>
<evidence type="ECO:0000259" key="2">
    <source>
        <dbReference type="Pfam" id="PF13408"/>
    </source>
</evidence>
<gene>
    <name evidence="3" type="ORF">HMPREF0372_03588</name>
</gene>
<evidence type="ECO:0000256" key="1">
    <source>
        <dbReference type="SAM" id="Coils"/>
    </source>
</evidence>
<dbReference type="RefSeq" id="WP_007494435.1">
    <property type="nucleotide sequence ID" value="NZ_JH417835.1"/>
</dbReference>
<organism evidence="3 4">
    <name type="scientific">Flavonifractor plautii ATCC 29863</name>
    <dbReference type="NCBI Taxonomy" id="411475"/>
    <lineage>
        <taxon>Bacteria</taxon>
        <taxon>Bacillati</taxon>
        <taxon>Bacillota</taxon>
        <taxon>Clostridia</taxon>
        <taxon>Eubacteriales</taxon>
        <taxon>Oscillospiraceae</taxon>
        <taxon>Flavonifractor</taxon>
    </lineage>
</organism>
<dbReference type="AlphaFoldDB" id="G9YVM3"/>
<dbReference type="Pfam" id="PF13408">
    <property type="entry name" value="Zn_ribbon_recom"/>
    <property type="match status" value="1"/>
</dbReference>
<keyword evidence="1" id="KW-0175">Coiled coil</keyword>
<feature type="domain" description="Recombinase zinc beta ribbon" evidence="2">
    <location>
        <begin position="1"/>
        <end position="53"/>
    </location>
</feature>
<reference evidence="3 4" key="1">
    <citation type="submission" date="2011-08" db="EMBL/GenBank/DDBJ databases">
        <authorList>
            <person name="Weinstock G."/>
            <person name="Sodergren E."/>
            <person name="Clifton S."/>
            <person name="Fulton L."/>
            <person name="Fulton B."/>
            <person name="Courtney L."/>
            <person name="Fronick C."/>
            <person name="Harrison M."/>
            <person name="Strong C."/>
            <person name="Farmer C."/>
            <person name="Delahaunty K."/>
            <person name="Markovic C."/>
            <person name="Hall O."/>
            <person name="Minx P."/>
            <person name="Tomlinson C."/>
            <person name="Mitreva M."/>
            <person name="Hou S."/>
            <person name="Chen J."/>
            <person name="Wollam A."/>
            <person name="Pepin K.H."/>
            <person name="Johnson M."/>
            <person name="Bhonagiri V."/>
            <person name="Zhang X."/>
            <person name="Suruliraj S."/>
            <person name="Warren W."/>
            <person name="Chinwalla A."/>
            <person name="Mardis E.R."/>
            <person name="Wilson R.K."/>
        </authorList>
    </citation>
    <scope>NUCLEOTIDE SEQUENCE [LARGE SCALE GENOMIC DNA]</scope>
    <source>
        <strain evidence="3 4">ATCC 29863</strain>
    </source>
</reference>
<dbReference type="Proteomes" id="UP000004459">
    <property type="component" value="Unassembled WGS sequence"/>
</dbReference>
<dbReference type="Gene3D" id="1.20.1480.30">
    <property type="entry name" value="Designed four-helix bundle protein"/>
    <property type="match status" value="1"/>
</dbReference>
<proteinExistence type="predicted"/>
<name>G9YVM3_FLAPL</name>
<dbReference type="HOGENOM" id="CLU_1535712_0_0_9"/>
<dbReference type="InterPro" id="IPR025827">
    <property type="entry name" value="Zn_ribbon_recom_dom"/>
</dbReference>
<evidence type="ECO:0000313" key="4">
    <source>
        <dbReference type="Proteomes" id="UP000004459"/>
    </source>
</evidence>
<evidence type="ECO:0000313" key="3">
    <source>
        <dbReference type="EMBL" id="EHM40153.1"/>
    </source>
</evidence>
<dbReference type="EMBL" id="AGCK01000297">
    <property type="protein sequence ID" value="EHM40153.1"/>
    <property type="molecule type" value="Genomic_DNA"/>
</dbReference>
<feature type="non-terminal residue" evidence="3">
    <location>
        <position position="174"/>
    </location>
</feature>
<feature type="non-terminal residue" evidence="3">
    <location>
        <position position="1"/>
    </location>
</feature>